<feature type="binding site" evidence="6">
    <location>
        <begin position="40"/>
        <end position="45"/>
    </location>
    <ligand>
        <name>ATP</name>
        <dbReference type="ChEBI" id="CHEBI:30616"/>
    </ligand>
</feature>
<dbReference type="PANTHER" id="PTHR43033">
    <property type="entry name" value="TRNA(ILE)-LYSIDINE SYNTHASE-RELATED"/>
    <property type="match status" value="1"/>
</dbReference>
<evidence type="ECO:0000256" key="4">
    <source>
        <dbReference type="ARBA" id="ARBA00022840"/>
    </source>
</evidence>
<evidence type="ECO:0000256" key="2">
    <source>
        <dbReference type="ARBA" id="ARBA00022694"/>
    </source>
</evidence>
<dbReference type="InterPro" id="IPR011063">
    <property type="entry name" value="TilS/TtcA_N"/>
</dbReference>
<sequence length="423" mass="44461">MSASATDPHAGALDRVEAAADAAFSLPEGAGGRRLAVAVSGGGDSMAALHLLAARHPVRAVTLDHGLRPEAAAEAAQVARACADLGVPHTVLRWTDRPAGGNLMDAARRARLRLIGAWACAEGVTDVVLAHTADDQAETFLMRLGREAGLAGLAGMRPSWHEAGVRWHRPFLGVTRADLRIWARAQGIAWAEDPTNDNPAYLRARARRALRDLAPLGLRAEGLAAVVAHLSEAEEVVRAAARGAMAALAQVAAGDLVFDAAGFDAQPMEIRRRLMRAALAFVGAAHAAGPGYPPRARALAALLAPAEFDRTLAGCRIRRAGGRLRVAREFRAVADLVAPGPVWDRWRIAGAPLPPGATIRALGPAGLARLPDWRVGGLPRPSALASPGIWQADRLLAAPLLAPGGPWRAELLHPDPAHFLFPH</sequence>
<organism evidence="8 9">
    <name type="scientific">Phaeovulum vinaykumarii</name>
    <dbReference type="NCBI Taxonomy" id="407234"/>
    <lineage>
        <taxon>Bacteria</taxon>
        <taxon>Pseudomonadati</taxon>
        <taxon>Pseudomonadota</taxon>
        <taxon>Alphaproteobacteria</taxon>
        <taxon>Rhodobacterales</taxon>
        <taxon>Paracoccaceae</taxon>
        <taxon>Phaeovulum</taxon>
    </lineage>
</organism>
<evidence type="ECO:0000259" key="7">
    <source>
        <dbReference type="Pfam" id="PF01171"/>
    </source>
</evidence>
<keyword evidence="1 6" id="KW-0436">Ligase</keyword>
<accession>A0A1N7K454</accession>
<dbReference type="InterPro" id="IPR014729">
    <property type="entry name" value="Rossmann-like_a/b/a_fold"/>
</dbReference>
<evidence type="ECO:0000313" key="9">
    <source>
        <dbReference type="Proteomes" id="UP000186098"/>
    </source>
</evidence>
<dbReference type="Gene3D" id="3.40.50.620">
    <property type="entry name" value="HUPs"/>
    <property type="match status" value="1"/>
</dbReference>
<dbReference type="InterPro" id="IPR012094">
    <property type="entry name" value="tRNA_Ile_lys_synt"/>
</dbReference>
<comment type="catalytic activity">
    <reaction evidence="5 6">
        <text>cytidine(34) in tRNA(Ile2) + L-lysine + ATP = lysidine(34) in tRNA(Ile2) + AMP + diphosphate + H(+)</text>
        <dbReference type="Rhea" id="RHEA:43744"/>
        <dbReference type="Rhea" id="RHEA-COMP:10625"/>
        <dbReference type="Rhea" id="RHEA-COMP:10670"/>
        <dbReference type="ChEBI" id="CHEBI:15378"/>
        <dbReference type="ChEBI" id="CHEBI:30616"/>
        <dbReference type="ChEBI" id="CHEBI:32551"/>
        <dbReference type="ChEBI" id="CHEBI:33019"/>
        <dbReference type="ChEBI" id="CHEBI:82748"/>
        <dbReference type="ChEBI" id="CHEBI:83665"/>
        <dbReference type="ChEBI" id="CHEBI:456215"/>
        <dbReference type="EC" id="6.3.4.19"/>
    </reaction>
</comment>
<dbReference type="NCBIfam" id="TIGR02432">
    <property type="entry name" value="lysidine_TilS_N"/>
    <property type="match status" value="1"/>
</dbReference>
<keyword evidence="2 6" id="KW-0819">tRNA processing</keyword>
<evidence type="ECO:0000256" key="6">
    <source>
        <dbReference type="HAMAP-Rule" id="MF_01161"/>
    </source>
</evidence>
<feature type="domain" description="tRNA(Ile)-lysidine/2-thiocytidine synthase N-terminal" evidence="7">
    <location>
        <begin position="35"/>
        <end position="208"/>
    </location>
</feature>
<keyword evidence="9" id="KW-1185">Reference proteome</keyword>
<keyword evidence="6" id="KW-0963">Cytoplasm</keyword>
<reference evidence="9" key="1">
    <citation type="submission" date="2017-01" db="EMBL/GenBank/DDBJ databases">
        <authorList>
            <person name="Varghese N."/>
            <person name="Submissions S."/>
        </authorList>
    </citation>
    <scope>NUCLEOTIDE SEQUENCE [LARGE SCALE GENOMIC DNA]</scope>
    <source>
        <strain evidence="9">DSM 18714</strain>
    </source>
</reference>
<dbReference type="GO" id="GO:0006400">
    <property type="term" value="P:tRNA modification"/>
    <property type="evidence" value="ECO:0007669"/>
    <property type="project" value="UniProtKB-UniRule"/>
</dbReference>
<evidence type="ECO:0000256" key="3">
    <source>
        <dbReference type="ARBA" id="ARBA00022741"/>
    </source>
</evidence>
<comment type="similarity">
    <text evidence="6">Belongs to the tRNA(Ile)-lysidine synthase family.</text>
</comment>
<protein>
    <recommendedName>
        <fullName evidence="6">tRNA(Ile)-lysidine synthase</fullName>
        <ecNumber evidence="6">6.3.4.19</ecNumber>
    </recommendedName>
    <alternativeName>
        <fullName evidence="6">tRNA(Ile)-2-lysyl-cytidine synthase</fullName>
    </alternativeName>
    <alternativeName>
        <fullName evidence="6">tRNA(Ile)-lysidine synthetase</fullName>
    </alternativeName>
</protein>
<dbReference type="PANTHER" id="PTHR43033:SF5">
    <property type="entry name" value="TRNA(ILE)-LYSIDINE SYNTHETASE"/>
    <property type="match status" value="1"/>
</dbReference>
<dbReference type="AlphaFoldDB" id="A0A1N7K454"/>
<comment type="function">
    <text evidence="6">Ligates lysine onto the cytidine present at position 34 of the AUA codon-specific tRNA(Ile) that contains the anticodon CAU, in an ATP-dependent manner. Cytidine is converted to lysidine, thus changing the amino acid specificity of the tRNA from methionine to isoleucine.</text>
</comment>
<keyword evidence="3 6" id="KW-0547">Nucleotide-binding</keyword>
<dbReference type="Proteomes" id="UP000186098">
    <property type="component" value="Unassembled WGS sequence"/>
</dbReference>
<gene>
    <name evidence="6" type="primary">tilS</name>
    <name evidence="8" type="ORF">SAMN05421795_101589</name>
</gene>
<dbReference type="RefSeq" id="WP_083947547.1">
    <property type="nucleotide sequence ID" value="NZ_FTOM01000001.1"/>
</dbReference>
<dbReference type="OrthoDB" id="9807403at2"/>
<dbReference type="SUPFAM" id="SSF52402">
    <property type="entry name" value="Adenine nucleotide alpha hydrolases-like"/>
    <property type="match status" value="1"/>
</dbReference>
<comment type="subcellular location">
    <subcellularLocation>
        <location evidence="6">Cytoplasm</location>
    </subcellularLocation>
</comment>
<dbReference type="EMBL" id="FTOM01000001">
    <property type="protein sequence ID" value="SIS56234.1"/>
    <property type="molecule type" value="Genomic_DNA"/>
</dbReference>
<dbReference type="EC" id="6.3.4.19" evidence="6"/>
<dbReference type="GO" id="GO:0005737">
    <property type="term" value="C:cytoplasm"/>
    <property type="evidence" value="ECO:0007669"/>
    <property type="project" value="UniProtKB-SubCell"/>
</dbReference>
<evidence type="ECO:0000313" key="8">
    <source>
        <dbReference type="EMBL" id="SIS56234.1"/>
    </source>
</evidence>
<comment type="domain">
    <text evidence="6">The N-terminal region contains the highly conserved SGGXDS motif, predicted to be a P-loop motif involved in ATP binding.</text>
</comment>
<dbReference type="GO" id="GO:0005524">
    <property type="term" value="F:ATP binding"/>
    <property type="evidence" value="ECO:0007669"/>
    <property type="project" value="UniProtKB-UniRule"/>
</dbReference>
<name>A0A1N7K454_9RHOB</name>
<proteinExistence type="inferred from homology"/>
<dbReference type="GO" id="GO:0032267">
    <property type="term" value="F:tRNA(Ile)-lysidine synthase activity"/>
    <property type="evidence" value="ECO:0007669"/>
    <property type="project" value="UniProtKB-EC"/>
</dbReference>
<dbReference type="InterPro" id="IPR012795">
    <property type="entry name" value="tRNA_Ile_lys_synt_N"/>
</dbReference>
<dbReference type="HAMAP" id="MF_01161">
    <property type="entry name" value="tRNA_Ile_lys_synt"/>
    <property type="match status" value="1"/>
</dbReference>
<dbReference type="Pfam" id="PF01171">
    <property type="entry name" value="ATP_bind_3"/>
    <property type="match status" value="1"/>
</dbReference>
<keyword evidence="4 6" id="KW-0067">ATP-binding</keyword>
<evidence type="ECO:0000256" key="1">
    <source>
        <dbReference type="ARBA" id="ARBA00022598"/>
    </source>
</evidence>
<evidence type="ECO:0000256" key="5">
    <source>
        <dbReference type="ARBA" id="ARBA00048539"/>
    </source>
</evidence>
<dbReference type="CDD" id="cd01992">
    <property type="entry name" value="TilS_N"/>
    <property type="match status" value="1"/>
</dbReference>
<dbReference type="STRING" id="407234.SAMN05421795_101589"/>